<reference evidence="3" key="2">
    <citation type="journal article" date="2021" name="Microbiol. Resour. Announc.">
        <title>Complete Genome Sequence of Polycladomyces abyssicola JIR-001T, Isolated from Hemipelagic Sediment in Deep Seawater.</title>
        <authorList>
            <person name="Tsubouchi T."/>
            <person name="Kaneko Y."/>
        </authorList>
    </citation>
    <scope>NUCLEOTIDE SEQUENCE</scope>
    <source>
        <strain evidence="3">JIR-001</strain>
    </source>
</reference>
<dbReference type="SUPFAM" id="SSF54106">
    <property type="entry name" value="LysM domain"/>
    <property type="match status" value="1"/>
</dbReference>
<feature type="compositionally biased region" description="Polar residues" evidence="1">
    <location>
        <begin position="157"/>
        <end position="169"/>
    </location>
</feature>
<accession>A0A8D5UG04</accession>
<dbReference type="CDD" id="cd00118">
    <property type="entry name" value="LysM"/>
    <property type="match status" value="1"/>
</dbReference>
<proteinExistence type="predicted"/>
<dbReference type="Proteomes" id="UP000677436">
    <property type="component" value="Chromosome"/>
</dbReference>
<dbReference type="EMBL" id="AP024601">
    <property type="protein sequence ID" value="BCU81292.1"/>
    <property type="molecule type" value="Genomic_DNA"/>
</dbReference>
<organism evidence="3 4">
    <name type="scientific">Polycladomyces abyssicola</name>
    <dbReference type="NCBI Taxonomy" id="1125966"/>
    <lineage>
        <taxon>Bacteria</taxon>
        <taxon>Bacillati</taxon>
        <taxon>Bacillota</taxon>
        <taxon>Bacilli</taxon>
        <taxon>Bacillales</taxon>
        <taxon>Thermoactinomycetaceae</taxon>
        <taxon>Polycladomyces</taxon>
    </lineage>
</organism>
<name>A0A8D5UG04_9BACL</name>
<dbReference type="Gene3D" id="3.10.350.10">
    <property type="entry name" value="LysM domain"/>
    <property type="match status" value="1"/>
</dbReference>
<reference evidence="3" key="1">
    <citation type="journal article" date="2013" name="Int. J. Syst. Evol. Microbiol.">
        <title>Polycladomyces abyssicola gen. nov., sp. nov., a thermophilic filamentous bacterium isolated from hemipelagic sediment.</title>
        <authorList>
            <person name="Tsubouchi T."/>
            <person name="Shimane Y."/>
            <person name="Mori K."/>
            <person name="Usui K."/>
            <person name="Hiraki T."/>
            <person name="Tame A."/>
            <person name="Uematsu K."/>
            <person name="Maruyama T."/>
            <person name="Hatada Y."/>
        </authorList>
    </citation>
    <scope>NUCLEOTIDE SEQUENCE</scope>
    <source>
        <strain evidence="3">JIR-001</strain>
    </source>
</reference>
<sequence length="188" mass="20789">MKIHIVQSGETLNDLSTRYGVAIATLKEFNPQLSDGDGLPLGTKVKIPTGRVKVNTTFSKSTAGEKESSSYQDPPPPRPRRPIVPRIPTPIQPPGYPRPFHPGIPPLPYPPYEFYPPVFPNTPDYQTYYPPMFSPYWNTWPSPSSGIPRTSGKPSGLSRTQAVEESPTQPAFEWESAVETAESSSAEY</sequence>
<feature type="compositionally biased region" description="Low complexity" evidence="1">
    <location>
        <begin position="175"/>
        <end position="188"/>
    </location>
</feature>
<evidence type="ECO:0000259" key="2">
    <source>
        <dbReference type="PROSITE" id="PS51782"/>
    </source>
</evidence>
<dbReference type="KEGG" id="pabs:JIR001_10750"/>
<dbReference type="Pfam" id="PF01476">
    <property type="entry name" value="LysM"/>
    <property type="match status" value="1"/>
</dbReference>
<feature type="region of interest" description="Disordered" evidence="1">
    <location>
        <begin position="141"/>
        <end position="188"/>
    </location>
</feature>
<evidence type="ECO:0000256" key="1">
    <source>
        <dbReference type="SAM" id="MobiDB-lite"/>
    </source>
</evidence>
<dbReference type="SMART" id="SM00257">
    <property type="entry name" value="LysM"/>
    <property type="match status" value="1"/>
</dbReference>
<keyword evidence="4" id="KW-1185">Reference proteome</keyword>
<feature type="region of interest" description="Disordered" evidence="1">
    <location>
        <begin position="56"/>
        <end position="102"/>
    </location>
</feature>
<gene>
    <name evidence="3" type="ORF">JIR001_10750</name>
</gene>
<feature type="domain" description="LysM" evidence="2">
    <location>
        <begin position="2"/>
        <end position="47"/>
    </location>
</feature>
<dbReference type="RefSeq" id="WP_212774550.1">
    <property type="nucleotide sequence ID" value="NZ_AP024601.1"/>
</dbReference>
<evidence type="ECO:0000313" key="4">
    <source>
        <dbReference type="Proteomes" id="UP000677436"/>
    </source>
</evidence>
<dbReference type="PROSITE" id="PS51782">
    <property type="entry name" value="LYSM"/>
    <property type="match status" value="1"/>
</dbReference>
<dbReference type="InterPro" id="IPR036779">
    <property type="entry name" value="LysM_dom_sf"/>
</dbReference>
<evidence type="ECO:0000313" key="3">
    <source>
        <dbReference type="EMBL" id="BCU81292.1"/>
    </source>
</evidence>
<protein>
    <recommendedName>
        <fullName evidence="2">LysM domain-containing protein</fullName>
    </recommendedName>
</protein>
<dbReference type="InterPro" id="IPR018392">
    <property type="entry name" value="LysM"/>
</dbReference>
<feature type="compositionally biased region" description="Pro residues" evidence="1">
    <location>
        <begin position="85"/>
        <end position="102"/>
    </location>
</feature>
<dbReference type="AlphaFoldDB" id="A0A8D5UG04"/>